<dbReference type="RefSeq" id="WP_127486810.1">
    <property type="nucleotide sequence ID" value="NZ_CP022572.1"/>
</dbReference>
<proteinExistence type="predicted"/>
<dbReference type="AlphaFoldDB" id="A0A3Q9QWV8"/>
<reference evidence="1 2" key="1">
    <citation type="submission" date="2017-07" db="EMBL/GenBank/DDBJ databases">
        <title>The complete genome sequence of Bacillus mesonae strain H20-5, an efficient strain improving plant abiotic stress resistance.</title>
        <authorList>
            <person name="Kim S.Y."/>
            <person name="Song H."/>
            <person name="Sang M.K."/>
            <person name="Weon H.-Y."/>
            <person name="Song J."/>
        </authorList>
    </citation>
    <scope>NUCLEOTIDE SEQUENCE [LARGE SCALE GENOMIC DNA]</scope>
    <source>
        <strain evidence="1 2">H20-5</strain>
    </source>
</reference>
<dbReference type="OrthoDB" id="2454914at2"/>
<organism evidence="1 2">
    <name type="scientific">Neobacillus mesonae</name>
    <dbReference type="NCBI Taxonomy" id="1193713"/>
    <lineage>
        <taxon>Bacteria</taxon>
        <taxon>Bacillati</taxon>
        <taxon>Bacillota</taxon>
        <taxon>Bacilli</taxon>
        <taxon>Bacillales</taxon>
        <taxon>Bacillaceae</taxon>
        <taxon>Neobacillus</taxon>
    </lineage>
</organism>
<sequence>MQQLELIKQQGKNILRSMNELKRRAKKNGRERFDYYEKFSANRHSFTIYTYMDSKLDQAKTIQLFQQKLDLFDNEFDEIRTNFEADVDINAIEAAYQEVVAVYNEMVIIINNNN</sequence>
<evidence type="ECO:0000313" key="1">
    <source>
        <dbReference type="EMBL" id="AZU62128.1"/>
    </source>
</evidence>
<name>A0A3Q9QWV8_9BACI</name>
<gene>
    <name evidence="1" type="ORF">CHR53_13025</name>
</gene>
<dbReference type="STRING" id="1193713.GCA_001636315_05043"/>
<evidence type="ECO:0000313" key="2">
    <source>
        <dbReference type="Proteomes" id="UP000282892"/>
    </source>
</evidence>
<protein>
    <submittedName>
        <fullName evidence="1">Uncharacterized protein</fullName>
    </submittedName>
</protein>
<dbReference type="EMBL" id="CP022572">
    <property type="protein sequence ID" value="AZU62128.1"/>
    <property type="molecule type" value="Genomic_DNA"/>
</dbReference>
<dbReference type="Proteomes" id="UP000282892">
    <property type="component" value="Chromosome"/>
</dbReference>
<dbReference type="KEGG" id="nmk:CHR53_13025"/>
<keyword evidence="2" id="KW-1185">Reference proteome</keyword>
<accession>A0A3Q9QWV8</accession>